<dbReference type="Proteomes" id="UP000276133">
    <property type="component" value="Unassembled WGS sequence"/>
</dbReference>
<feature type="compositionally biased region" description="Polar residues" evidence="1">
    <location>
        <begin position="1"/>
        <end position="14"/>
    </location>
</feature>
<dbReference type="EMBL" id="REGN01002371">
    <property type="protein sequence ID" value="RNA28542.1"/>
    <property type="molecule type" value="Genomic_DNA"/>
</dbReference>
<proteinExistence type="predicted"/>
<accession>A0A3M7RYJ0</accession>
<keyword evidence="3" id="KW-1185">Reference proteome</keyword>
<evidence type="ECO:0000313" key="3">
    <source>
        <dbReference type="Proteomes" id="UP000276133"/>
    </source>
</evidence>
<evidence type="ECO:0000313" key="2">
    <source>
        <dbReference type="EMBL" id="RNA28542.1"/>
    </source>
</evidence>
<comment type="caution">
    <text evidence="2">The sequence shown here is derived from an EMBL/GenBank/DDBJ whole genome shotgun (WGS) entry which is preliminary data.</text>
</comment>
<gene>
    <name evidence="2" type="ORF">BpHYR1_020277</name>
</gene>
<feature type="region of interest" description="Disordered" evidence="1">
    <location>
        <begin position="1"/>
        <end position="24"/>
    </location>
</feature>
<dbReference type="AlphaFoldDB" id="A0A3M7RYJ0"/>
<sequence>MSQLAAPLASSTPDVEQEQPNDKNSLEYFASEDNELFGSLMLFNKFILQYSGDFITVFYEKLLEKSCSVVFSSYKKETNNLNLKVYGNRIILSNKKWGLNQNTLGTY</sequence>
<name>A0A3M7RYJ0_BRAPC</name>
<evidence type="ECO:0000256" key="1">
    <source>
        <dbReference type="SAM" id="MobiDB-lite"/>
    </source>
</evidence>
<protein>
    <submittedName>
        <fullName evidence="2">Uncharacterized protein</fullName>
    </submittedName>
</protein>
<organism evidence="2 3">
    <name type="scientific">Brachionus plicatilis</name>
    <name type="common">Marine rotifer</name>
    <name type="synonym">Brachionus muelleri</name>
    <dbReference type="NCBI Taxonomy" id="10195"/>
    <lineage>
        <taxon>Eukaryota</taxon>
        <taxon>Metazoa</taxon>
        <taxon>Spiralia</taxon>
        <taxon>Gnathifera</taxon>
        <taxon>Rotifera</taxon>
        <taxon>Eurotatoria</taxon>
        <taxon>Monogononta</taxon>
        <taxon>Pseudotrocha</taxon>
        <taxon>Ploima</taxon>
        <taxon>Brachionidae</taxon>
        <taxon>Brachionus</taxon>
    </lineage>
</organism>
<reference evidence="2 3" key="1">
    <citation type="journal article" date="2018" name="Sci. Rep.">
        <title>Genomic signatures of local adaptation to the degree of environmental predictability in rotifers.</title>
        <authorList>
            <person name="Franch-Gras L."/>
            <person name="Hahn C."/>
            <person name="Garcia-Roger E.M."/>
            <person name="Carmona M.J."/>
            <person name="Serra M."/>
            <person name="Gomez A."/>
        </authorList>
    </citation>
    <scope>NUCLEOTIDE SEQUENCE [LARGE SCALE GENOMIC DNA]</scope>
    <source>
        <strain evidence="2">HYR1</strain>
    </source>
</reference>